<name>A0A9Q1AZK3_9SAUR</name>
<feature type="domain" description="C2H2-type" evidence="13">
    <location>
        <begin position="258"/>
        <end position="285"/>
    </location>
</feature>
<feature type="compositionally biased region" description="Basic and acidic residues" evidence="12">
    <location>
        <begin position="68"/>
        <end position="81"/>
    </location>
</feature>
<dbReference type="InterPro" id="IPR050717">
    <property type="entry name" value="C2H2-ZF_Transcription_Reg"/>
</dbReference>
<evidence type="ECO:0000256" key="8">
    <source>
        <dbReference type="ARBA" id="ARBA00023125"/>
    </source>
</evidence>
<evidence type="ECO:0000256" key="11">
    <source>
        <dbReference type="PROSITE-ProRule" id="PRU00042"/>
    </source>
</evidence>
<dbReference type="GO" id="GO:0000981">
    <property type="term" value="F:DNA-binding transcription factor activity, RNA polymerase II-specific"/>
    <property type="evidence" value="ECO:0007669"/>
    <property type="project" value="TreeGrafter"/>
</dbReference>
<sequence>MAVGAAAQVPMRCEDAAAALYLAPERWRGWATHEDAMRENYGASMALGPPIAKPEILAHIGEGGPHPAKGEGEAKPREPPDRASAGSVAPGTEQAAKGDQLHLQPLLLPVPGVDQQGSREPKQLERSRPGEWLVRTVKVEAEEYSEWPARLSAEEVLLSGLPTGGACKSEGLHPGQGGYPAGHGGLGPLSGLALQQWQMLSEEKAPGCPKCEPPGTPSGGTPGDLRPRPFACPQCGKAFGKKAHLTRHARVHTGERPFACSHCGRRFSQKIHLGSHERVHTGERPFPCDRCPKSFRKKTHLVRHQLTHTGERPHACPLCARSFVHRRHLLQHQRLHAEGSAPPHGEGLEADQGPGPCGVSPLDPGQDPSERTAALLASVGTGQPTAPCRDFQSGLGQTALLYREETPLGPFPPSCLGHPEPYLGATLFKEQAEPELGRGMPGVDHAVSQREAVALGVPYPGLGQCGPLCGAQAQGADSIPCVDQVSKAKPEEEEEGEGDACQPPEEKPFLCSDCGKAFAWRKNLASHQRLHAEGGHPFSCAECGRGFSDKRHLTAHLRGHMGLLPYACPHCERSFAHRAGLAAHQCGGHTGQRPFACSECGRCFAHKRHLQRHRRNQHSAERPFSCAQCGRTFSTRASLLAHIKSHAGQRPFACPLCGRAFSRKSHLARHEAVHTGLRPHACTQCPRRFSSKTNLVRHQAVHTGLRPYICTHCARSFSRKTHLLRHERTHATPPLPGATNWALAVPQSGLAQHQQQELQLQTQPPLIFPVAFESPWHGH</sequence>
<dbReference type="GO" id="GO:0042802">
    <property type="term" value="F:identical protein binding"/>
    <property type="evidence" value="ECO:0007669"/>
    <property type="project" value="UniProtKB-ARBA"/>
</dbReference>
<feature type="domain" description="C2H2-type" evidence="13">
    <location>
        <begin position="538"/>
        <end position="565"/>
    </location>
</feature>
<protein>
    <recommendedName>
        <fullName evidence="13">C2H2-type domain-containing protein</fullName>
    </recommendedName>
</protein>
<dbReference type="InterPro" id="IPR036236">
    <property type="entry name" value="Znf_C2H2_sf"/>
</dbReference>
<evidence type="ECO:0000256" key="6">
    <source>
        <dbReference type="ARBA" id="ARBA00022833"/>
    </source>
</evidence>
<keyword evidence="10" id="KW-0539">Nucleus</keyword>
<dbReference type="SMART" id="SM00355">
    <property type="entry name" value="ZnF_C2H2"/>
    <property type="match status" value="12"/>
</dbReference>
<gene>
    <name evidence="14" type="ORF">JRQ81_018670</name>
</gene>
<evidence type="ECO:0000256" key="2">
    <source>
        <dbReference type="ARBA" id="ARBA00006991"/>
    </source>
</evidence>
<feature type="domain" description="C2H2-type" evidence="13">
    <location>
        <begin position="708"/>
        <end position="731"/>
    </location>
</feature>
<dbReference type="GO" id="GO:0000977">
    <property type="term" value="F:RNA polymerase II transcription regulatory region sequence-specific DNA binding"/>
    <property type="evidence" value="ECO:0007669"/>
    <property type="project" value="TreeGrafter"/>
</dbReference>
<dbReference type="EMBL" id="JAPFRF010000009">
    <property type="protein sequence ID" value="KAJ7322383.1"/>
    <property type="molecule type" value="Genomic_DNA"/>
</dbReference>
<dbReference type="Proteomes" id="UP001142489">
    <property type="component" value="Unassembled WGS sequence"/>
</dbReference>
<keyword evidence="5 11" id="KW-0863">Zinc-finger</keyword>
<keyword evidence="15" id="KW-1185">Reference proteome</keyword>
<dbReference type="FunFam" id="3.30.160.60:FF:000214">
    <property type="entry name" value="replication initiator 1 isoform X1"/>
    <property type="match status" value="1"/>
</dbReference>
<dbReference type="FunFam" id="3.30.160.60:FF:000414">
    <property type="entry name" value="Zinc finger protein 398"/>
    <property type="match status" value="1"/>
</dbReference>
<feature type="domain" description="C2H2-type" evidence="13">
    <location>
        <begin position="595"/>
        <end position="623"/>
    </location>
</feature>
<keyword evidence="4" id="KW-0677">Repeat</keyword>
<comment type="subcellular location">
    <subcellularLocation>
        <location evidence="1">Nucleus</location>
    </subcellularLocation>
</comment>
<evidence type="ECO:0000256" key="7">
    <source>
        <dbReference type="ARBA" id="ARBA00023015"/>
    </source>
</evidence>
<dbReference type="FunFam" id="3.30.160.60:FF:000322">
    <property type="entry name" value="GDNF-inducible zinc finger protein 1"/>
    <property type="match status" value="1"/>
</dbReference>
<feature type="domain" description="C2H2-type" evidence="13">
    <location>
        <begin position="680"/>
        <end position="707"/>
    </location>
</feature>
<dbReference type="OrthoDB" id="654211at2759"/>
<feature type="region of interest" description="Disordered" evidence="12">
    <location>
        <begin position="57"/>
        <end position="98"/>
    </location>
</feature>
<feature type="region of interest" description="Disordered" evidence="12">
    <location>
        <begin position="335"/>
        <end position="369"/>
    </location>
</feature>
<feature type="domain" description="C2H2-type" evidence="13">
    <location>
        <begin position="566"/>
        <end position="594"/>
    </location>
</feature>
<dbReference type="FunFam" id="3.30.160.60:FF:000646">
    <property type="entry name" value="Myeloid zinc finger 1"/>
    <property type="match status" value="1"/>
</dbReference>
<dbReference type="PROSITE" id="PS50157">
    <property type="entry name" value="ZINC_FINGER_C2H2_2"/>
    <property type="match status" value="12"/>
</dbReference>
<feature type="domain" description="C2H2-type" evidence="13">
    <location>
        <begin position="624"/>
        <end position="651"/>
    </location>
</feature>
<feature type="domain" description="C2H2-type" evidence="13">
    <location>
        <begin position="509"/>
        <end position="532"/>
    </location>
</feature>
<dbReference type="FunFam" id="3.30.160.60:FF:000624">
    <property type="entry name" value="zinc finger protein 697"/>
    <property type="match status" value="2"/>
</dbReference>
<dbReference type="FunFam" id="3.30.160.60:FF:002343">
    <property type="entry name" value="Zinc finger protein 33A"/>
    <property type="match status" value="1"/>
</dbReference>
<dbReference type="Gene3D" id="3.30.160.60">
    <property type="entry name" value="Classic Zinc Finger"/>
    <property type="match status" value="12"/>
</dbReference>
<feature type="domain" description="C2H2-type" evidence="13">
    <location>
        <begin position="230"/>
        <end position="257"/>
    </location>
</feature>
<dbReference type="InterPro" id="IPR013087">
    <property type="entry name" value="Znf_C2H2_type"/>
</dbReference>
<dbReference type="FunFam" id="3.30.160.60:FF:001049">
    <property type="entry name" value="zinc finger protein 319"/>
    <property type="match status" value="1"/>
</dbReference>
<evidence type="ECO:0000256" key="12">
    <source>
        <dbReference type="SAM" id="MobiDB-lite"/>
    </source>
</evidence>
<dbReference type="FunFam" id="3.30.160.60:FF:001235">
    <property type="entry name" value="Si:ch211-119o8.6"/>
    <property type="match status" value="1"/>
</dbReference>
<evidence type="ECO:0000256" key="4">
    <source>
        <dbReference type="ARBA" id="ARBA00022737"/>
    </source>
</evidence>
<comment type="caution">
    <text evidence="14">The sequence shown here is derived from an EMBL/GenBank/DDBJ whole genome shotgun (WGS) entry which is preliminary data.</text>
</comment>
<evidence type="ECO:0000313" key="15">
    <source>
        <dbReference type="Proteomes" id="UP001142489"/>
    </source>
</evidence>
<dbReference type="AlphaFoldDB" id="A0A9Q1AZK3"/>
<evidence type="ECO:0000256" key="1">
    <source>
        <dbReference type="ARBA" id="ARBA00004123"/>
    </source>
</evidence>
<evidence type="ECO:0000259" key="13">
    <source>
        <dbReference type="PROSITE" id="PS50157"/>
    </source>
</evidence>
<dbReference type="GO" id="GO:0008270">
    <property type="term" value="F:zinc ion binding"/>
    <property type="evidence" value="ECO:0007669"/>
    <property type="project" value="UniProtKB-KW"/>
</dbReference>
<feature type="region of interest" description="Disordered" evidence="12">
    <location>
        <begin position="205"/>
        <end position="227"/>
    </location>
</feature>
<dbReference type="FunFam" id="3.30.160.60:FF:000508">
    <property type="entry name" value="Myeloid zinc finger 1"/>
    <property type="match status" value="1"/>
</dbReference>
<feature type="domain" description="C2H2-type" evidence="13">
    <location>
        <begin position="314"/>
        <end position="341"/>
    </location>
</feature>
<evidence type="ECO:0000313" key="14">
    <source>
        <dbReference type="EMBL" id="KAJ7322383.1"/>
    </source>
</evidence>
<keyword evidence="6" id="KW-0862">Zinc</keyword>
<keyword evidence="8" id="KW-0238">DNA-binding</keyword>
<dbReference type="Pfam" id="PF00096">
    <property type="entry name" value="zf-C2H2"/>
    <property type="match status" value="11"/>
</dbReference>
<reference evidence="14" key="1">
    <citation type="journal article" date="2023" name="DNA Res.">
        <title>Chromosome-level genome assembly of Phrynocephalus forsythii using third-generation DNA sequencing and Hi-C analysis.</title>
        <authorList>
            <person name="Qi Y."/>
            <person name="Zhao W."/>
            <person name="Zhao Y."/>
            <person name="Niu C."/>
            <person name="Cao S."/>
            <person name="Zhang Y."/>
        </authorList>
    </citation>
    <scope>NUCLEOTIDE SEQUENCE</scope>
    <source>
        <tissue evidence="14">Muscle</tissue>
    </source>
</reference>
<dbReference type="PANTHER" id="PTHR14196">
    <property type="entry name" value="ODD-SKIPPED - RELATED"/>
    <property type="match status" value="1"/>
</dbReference>
<dbReference type="GO" id="GO:0005634">
    <property type="term" value="C:nucleus"/>
    <property type="evidence" value="ECO:0007669"/>
    <property type="project" value="UniProtKB-SubCell"/>
</dbReference>
<keyword evidence="9" id="KW-0804">Transcription</keyword>
<dbReference type="PANTHER" id="PTHR14196:SF12">
    <property type="entry name" value="ZINC FINGER PROTEIN 208-LIKE"/>
    <property type="match status" value="1"/>
</dbReference>
<dbReference type="SUPFAM" id="SSF57667">
    <property type="entry name" value="beta-beta-alpha zinc fingers"/>
    <property type="match status" value="7"/>
</dbReference>
<keyword evidence="7" id="KW-0805">Transcription regulation</keyword>
<evidence type="ECO:0000256" key="9">
    <source>
        <dbReference type="ARBA" id="ARBA00023163"/>
    </source>
</evidence>
<proteinExistence type="inferred from homology"/>
<feature type="domain" description="C2H2-type" evidence="13">
    <location>
        <begin position="286"/>
        <end position="313"/>
    </location>
</feature>
<evidence type="ECO:0000256" key="3">
    <source>
        <dbReference type="ARBA" id="ARBA00022723"/>
    </source>
</evidence>
<organism evidence="14 15">
    <name type="scientific">Phrynocephalus forsythii</name>
    <dbReference type="NCBI Taxonomy" id="171643"/>
    <lineage>
        <taxon>Eukaryota</taxon>
        <taxon>Metazoa</taxon>
        <taxon>Chordata</taxon>
        <taxon>Craniata</taxon>
        <taxon>Vertebrata</taxon>
        <taxon>Euteleostomi</taxon>
        <taxon>Lepidosauria</taxon>
        <taxon>Squamata</taxon>
        <taxon>Bifurcata</taxon>
        <taxon>Unidentata</taxon>
        <taxon>Episquamata</taxon>
        <taxon>Toxicofera</taxon>
        <taxon>Iguania</taxon>
        <taxon>Acrodonta</taxon>
        <taxon>Agamidae</taxon>
        <taxon>Agaminae</taxon>
        <taxon>Phrynocephalus</taxon>
    </lineage>
</organism>
<dbReference type="FunFam" id="3.30.160.60:FF:000446">
    <property type="entry name" value="Zinc finger protein"/>
    <property type="match status" value="1"/>
</dbReference>
<dbReference type="PROSITE" id="PS00028">
    <property type="entry name" value="ZINC_FINGER_C2H2_1"/>
    <property type="match status" value="12"/>
</dbReference>
<keyword evidence="3" id="KW-0479">Metal-binding</keyword>
<comment type="similarity">
    <text evidence="2">Belongs to the krueppel C2H2-type zinc-finger protein family.</text>
</comment>
<evidence type="ECO:0000256" key="10">
    <source>
        <dbReference type="ARBA" id="ARBA00023242"/>
    </source>
</evidence>
<accession>A0A9Q1AZK3</accession>
<feature type="domain" description="C2H2-type" evidence="13">
    <location>
        <begin position="652"/>
        <end position="679"/>
    </location>
</feature>
<evidence type="ECO:0000256" key="5">
    <source>
        <dbReference type="ARBA" id="ARBA00022771"/>
    </source>
</evidence>